<reference evidence="2 3" key="1">
    <citation type="submission" date="2024-02" db="EMBL/GenBank/DDBJ databases">
        <authorList>
            <person name="Chen Y."/>
            <person name="Shah S."/>
            <person name="Dougan E. K."/>
            <person name="Thang M."/>
            <person name="Chan C."/>
        </authorList>
    </citation>
    <scope>NUCLEOTIDE SEQUENCE [LARGE SCALE GENOMIC DNA]</scope>
</reference>
<evidence type="ECO:0000313" key="2">
    <source>
        <dbReference type="EMBL" id="CAK9054227.1"/>
    </source>
</evidence>
<comment type="caution">
    <text evidence="2">The sequence shown here is derived from an EMBL/GenBank/DDBJ whole genome shotgun (WGS) entry which is preliminary data.</text>
</comment>
<name>A0ABP0MU53_9DINO</name>
<accession>A0ABP0MU53</accession>
<evidence type="ECO:0000313" key="3">
    <source>
        <dbReference type="Proteomes" id="UP001642484"/>
    </source>
</evidence>
<dbReference type="Proteomes" id="UP001642484">
    <property type="component" value="Unassembled WGS sequence"/>
</dbReference>
<evidence type="ECO:0000256" key="1">
    <source>
        <dbReference type="SAM" id="MobiDB-lite"/>
    </source>
</evidence>
<organism evidence="2 3">
    <name type="scientific">Durusdinium trenchii</name>
    <dbReference type="NCBI Taxonomy" id="1381693"/>
    <lineage>
        <taxon>Eukaryota</taxon>
        <taxon>Sar</taxon>
        <taxon>Alveolata</taxon>
        <taxon>Dinophyceae</taxon>
        <taxon>Suessiales</taxon>
        <taxon>Symbiodiniaceae</taxon>
        <taxon>Durusdinium</taxon>
    </lineage>
</organism>
<proteinExistence type="predicted"/>
<gene>
    <name evidence="2" type="ORF">CCMP2556_LOCUS27131</name>
</gene>
<keyword evidence="3" id="KW-1185">Reference proteome</keyword>
<dbReference type="EMBL" id="CAXAMN010019402">
    <property type="protein sequence ID" value="CAK9054227.1"/>
    <property type="molecule type" value="Genomic_DNA"/>
</dbReference>
<sequence>MAAWYSDYAKHRGMLYLYKPPGQEMDPSMRDETIKLPITCLKFDKPDDGLPCVSDWVGTFESMLLGGIELGRVWQCHEQSVDQVKGWTRSTVVATILLAATELDFNDDSTAAKLQPMHHILDKAWCLLVHMAFDLDPTSRSFRNLTLSYRGSERQAPNVLQLGLRFSRVMELRDLEGKHLPGASTEERLRSVVNDFNSSSGLQSKHQVDEDRFRSILNLTAGTCAAARAIMRAHCDHNKWAQCAFSTEQLRSQRWMLGSSPKASGCPPTLKKCLTVTEQSQELHFRLVVHAFHEAGRRLRASSKARVRLSSAQFDAYCEFSCIYSAILDEARALSTWDPAKEEAIMKAFMQKNFGAIIPSCSKLLAETFMEKCCRVSMVSDKTPLDPKLDQLFRHAAAHHKMVMDDGVNLVDYDYEVPSRPWKKAKPTPPPVPSSFSVIHDPPRVWAEKRGTMGLEDPPKMGSDNSLKMARKMGPELEKPLDDAYPDLEDSQFDPPLEPASGSNPLSEAELSKSPISLRKSARIPEEFFDLVPQEVYSMSESQAHDVAFGKDGDETVALEALEEPGLLEAEAKNEPSGNAGASNQVCEAKHESQPAMKQDQTKKKTPEQVILHRANSLAWHQKWISKGVPRISNAQPEVQPEILVREVARPVNAGAHLGEERDKFIKHWIENCGLPKSMERRNAALKAWMSSSVRANLIAGRAGVQK</sequence>
<feature type="region of interest" description="Disordered" evidence="1">
    <location>
        <begin position="477"/>
        <end position="512"/>
    </location>
</feature>
<protein>
    <submittedName>
        <fullName evidence="2">Uncharacterized protein</fullName>
    </submittedName>
</protein>